<dbReference type="GO" id="GO:0055037">
    <property type="term" value="C:recycling endosome"/>
    <property type="evidence" value="ECO:0007669"/>
    <property type="project" value="TreeGrafter"/>
</dbReference>
<dbReference type="GO" id="GO:0005769">
    <property type="term" value="C:early endosome"/>
    <property type="evidence" value="ECO:0007669"/>
    <property type="project" value="TreeGrafter"/>
</dbReference>
<dbReference type="EMBL" id="BGZK01000316">
    <property type="protein sequence ID" value="GBP36275.1"/>
    <property type="molecule type" value="Genomic_DNA"/>
</dbReference>
<comment type="caution">
    <text evidence="3">The sequence shown here is derived from an EMBL/GenBank/DDBJ whole genome shotgun (WGS) entry which is preliminary data.</text>
</comment>
<keyword evidence="1" id="KW-0472">Membrane</keyword>
<evidence type="ECO:0000256" key="1">
    <source>
        <dbReference type="SAM" id="Phobius"/>
    </source>
</evidence>
<gene>
    <name evidence="3" type="ORF">EVAR_85523_1</name>
</gene>
<keyword evidence="1" id="KW-0812">Transmembrane</keyword>
<dbReference type="Pfam" id="PF00405">
    <property type="entry name" value="Transferrin"/>
    <property type="match status" value="1"/>
</dbReference>
<dbReference type="GO" id="GO:0005886">
    <property type="term" value="C:plasma membrane"/>
    <property type="evidence" value="ECO:0007669"/>
    <property type="project" value="TreeGrafter"/>
</dbReference>
<dbReference type="STRING" id="151549.A0A4C1VF39"/>
<dbReference type="PANTHER" id="PTHR11485:SF54">
    <property type="entry name" value="TRANSFERRIN"/>
    <property type="match status" value="1"/>
</dbReference>
<dbReference type="OrthoDB" id="8170333at2759"/>
<dbReference type="PANTHER" id="PTHR11485">
    <property type="entry name" value="TRANSFERRIN"/>
    <property type="match status" value="1"/>
</dbReference>
<accession>A0A4C1VF39</accession>
<reference evidence="3 4" key="1">
    <citation type="journal article" date="2019" name="Commun. Biol.">
        <title>The bagworm genome reveals a unique fibroin gene that provides high tensile strength.</title>
        <authorList>
            <person name="Kono N."/>
            <person name="Nakamura H."/>
            <person name="Ohtoshi R."/>
            <person name="Tomita M."/>
            <person name="Numata K."/>
            <person name="Arakawa K."/>
        </authorList>
    </citation>
    <scope>NUCLEOTIDE SEQUENCE [LARGE SCALE GENOMIC DNA]</scope>
</reference>
<dbReference type="GO" id="GO:0005615">
    <property type="term" value="C:extracellular space"/>
    <property type="evidence" value="ECO:0007669"/>
    <property type="project" value="TreeGrafter"/>
</dbReference>
<feature type="transmembrane region" description="Helical" evidence="1">
    <location>
        <begin position="527"/>
        <end position="545"/>
    </location>
</feature>
<protein>
    <submittedName>
        <fullName evidence="3">Transferrin</fullName>
    </submittedName>
</protein>
<evidence type="ECO:0000313" key="4">
    <source>
        <dbReference type="Proteomes" id="UP000299102"/>
    </source>
</evidence>
<sequence length="546" mass="61542">MNKAGRSTTGRDDTASSVVGAEVYAQLPVFLKFGSQCNHWSIELTAHIRRRRGFRFRFVHLLFRFLSVTDKISVILLEKNDSYARPDNYLYLCRDGSAQPVAGNKAPCVWLNRPWPVVIAKRQSAEAVTQLAWSLTNSSVTGNDWRAALEGLLDVRAPPPPLQPPRAPLDHLARALGYQEAYSQSGCNPSRHITICTSTTIEKSKCDWLSEAAAVYGVTPPLQCSRSPTARACLEAVQKGQADVVVADADWAVAAQRSYSLQPLLFEFTPIFEQLNTVVPYVRKGSFDKMADLRGKRAAFPQYDGVAWHSVIRYLTNRTEIESCNVAHLAEYFGESCAPGVERAEHVRGDIRDKFSKTCREEADRSANKEYEALRSVVEGRSDVAFINLRTYKEYAGKLIPEPWAADLKDVAPICPEGSGTCCILSWSSLGQVYAHENVTAPRRHDIVNVFQKLDQLFGKEYPFDIATFALYGPFDHKFDVLFHNNTRQLATSNQMYTHPYKRWPLNFEKNLRNYTFDRCHTNSSSMASAGVLLYFIILVFLKFLH</sequence>
<name>A0A4C1VF39_EUMVA</name>
<evidence type="ECO:0000313" key="3">
    <source>
        <dbReference type="EMBL" id="GBP36275.1"/>
    </source>
</evidence>
<dbReference type="InterPro" id="IPR001156">
    <property type="entry name" value="Transferrin-like_dom"/>
</dbReference>
<dbReference type="Gene3D" id="3.40.190.10">
    <property type="entry name" value="Periplasmic binding protein-like II"/>
    <property type="match status" value="3"/>
</dbReference>
<keyword evidence="1" id="KW-1133">Transmembrane helix</keyword>
<dbReference type="PROSITE" id="PS51408">
    <property type="entry name" value="TRANSFERRIN_LIKE_4"/>
    <property type="match status" value="1"/>
</dbReference>
<dbReference type="Proteomes" id="UP000299102">
    <property type="component" value="Unassembled WGS sequence"/>
</dbReference>
<proteinExistence type="predicted"/>
<dbReference type="GO" id="GO:0006826">
    <property type="term" value="P:iron ion transport"/>
    <property type="evidence" value="ECO:0007669"/>
    <property type="project" value="TreeGrafter"/>
</dbReference>
<organism evidence="3 4">
    <name type="scientific">Eumeta variegata</name>
    <name type="common">Bagworm moth</name>
    <name type="synonym">Eumeta japonica</name>
    <dbReference type="NCBI Taxonomy" id="151549"/>
    <lineage>
        <taxon>Eukaryota</taxon>
        <taxon>Metazoa</taxon>
        <taxon>Ecdysozoa</taxon>
        <taxon>Arthropoda</taxon>
        <taxon>Hexapoda</taxon>
        <taxon>Insecta</taxon>
        <taxon>Pterygota</taxon>
        <taxon>Neoptera</taxon>
        <taxon>Endopterygota</taxon>
        <taxon>Lepidoptera</taxon>
        <taxon>Glossata</taxon>
        <taxon>Ditrysia</taxon>
        <taxon>Tineoidea</taxon>
        <taxon>Psychidae</taxon>
        <taxon>Oiketicinae</taxon>
        <taxon>Eumeta</taxon>
    </lineage>
</organism>
<dbReference type="AlphaFoldDB" id="A0A4C1VF39"/>
<keyword evidence="4" id="KW-1185">Reference proteome</keyword>
<evidence type="ECO:0000259" key="2">
    <source>
        <dbReference type="PROSITE" id="PS51408"/>
    </source>
</evidence>
<dbReference type="SMART" id="SM00094">
    <property type="entry name" value="TR_FER"/>
    <property type="match status" value="1"/>
</dbReference>
<dbReference type="SUPFAM" id="SSF53850">
    <property type="entry name" value="Periplasmic binding protein-like II"/>
    <property type="match status" value="2"/>
</dbReference>
<feature type="domain" description="Transferrin-like" evidence="2">
    <location>
        <begin position="193"/>
        <end position="511"/>
    </location>
</feature>